<gene>
    <name evidence="2" type="ORF">SAMN04487861_102128</name>
</gene>
<feature type="transmembrane region" description="Helical" evidence="1">
    <location>
        <begin position="19"/>
        <end position="37"/>
    </location>
</feature>
<feature type="transmembrane region" description="Helical" evidence="1">
    <location>
        <begin position="157"/>
        <end position="180"/>
    </location>
</feature>
<accession>A0A1I3C3C2</accession>
<reference evidence="2 3" key="1">
    <citation type="submission" date="2016-10" db="EMBL/GenBank/DDBJ databases">
        <authorList>
            <person name="de Groot N.N."/>
        </authorList>
    </citation>
    <scope>NUCLEOTIDE SEQUENCE [LARGE SCALE GENOMIC DNA]</scope>
    <source>
        <strain evidence="2 3">Z108</strain>
    </source>
</reference>
<keyword evidence="1" id="KW-0472">Membrane</keyword>
<sequence length="238" mass="27132">MSTFCERTNSSDVSWCKKWILALAIVQTLSMGKSFLFMTGKGDGDAAMLFNIVTVIAVILFLILAIYVNYKNKVWHFLFRLLLSVMGNVILLVMAAYSIGVAAAIVWVVAAVFVNRRRFAVFLRYKNYIRYIVATYILTAGLRLAVMRLFFHKPEMWPLIQLGSFAISMALLGWFYHLLMQEIQKGRTFFEATRIVALIPVAFIYFLIGLLTIVPVKFFSGESLFGEEGNDYLVMPQK</sequence>
<dbReference type="OrthoDB" id="1664497at2"/>
<dbReference type="RefSeq" id="WP_075441855.1">
    <property type="nucleotide sequence ID" value="NZ_FOQK01000002.1"/>
</dbReference>
<feature type="transmembrane region" description="Helical" evidence="1">
    <location>
        <begin position="90"/>
        <end position="116"/>
    </location>
</feature>
<organism evidence="2 3">
    <name type="scientific">Selenomonas ruminantium</name>
    <dbReference type="NCBI Taxonomy" id="971"/>
    <lineage>
        <taxon>Bacteria</taxon>
        <taxon>Bacillati</taxon>
        <taxon>Bacillota</taxon>
        <taxon>Negativicutes</taxon>
        <taxon>Selenomonadales</taxon>
        <taxon>Selenomonadaceae</taxon>
        <taxon>Selenomonas</taxon>
    </lineage>
</organism>
<protein>
    <submittedName>
        <fullName evidence="2">Uncharacterized protein</fullName>
    </submittedName>
</protein>
<feature type="transmembrane region" description="Helical" evidence="1">
    <location>
        <begin position="49"/>
        <end position="70"/>
    </location>
</feature>
<proteinExistence type="predicted"/>
<keyword evidence="1" id="KW-0812">Transmembrane</keyword>
<evidence type="ECO:0000313" key="2">
    <source>
        <dbReference type="EMBL" id="SFH69065.1"/>
    </source>
</evidence>
<name>A0A1I3C3C2_SELRU</name>
<feature type="transmembrane region" description="Helical" evidence="1">
    <location>
        <begin position="192"/>
        <end position="214"/>
    </location>
</feature>
<dbReference type="EMBL" id="FOQK01000002">
    <property type="protein sequence ID" value="SFH69065.1"/>
    <property type="molecule type" value="Genomic_DNA"/>
</dbReference>
<dbReference type="AlphaFoldDB" id="A0A1I3C3C2"/>
<evidence type="ECO:0000313" key="3">
    <source>
        <dbReference type="Proteomes" id="UP000183639"/>
    </source>
</evidence>
<evidence type="ECO:0000256" key="1">
    <source>
        <dbReference type="SAM" id="Phobius"/>
    </source>
</evidence>
<feature type="transmembrane region" description="Helical" evidence="1">
    <location>
        <begin position="128"/>
        <end position="151"/>
    </location>
</feature>
<keyword evidence="1" id="KW-1133">Transmembrane helix</keyword>
<dbReference type="Proteomes" id="UP000183639">
    <property type="component" value="Unassembled WGS sequence"/>
</dbReference>